<dbReference type="EMBL" id="NJHN03000040">
    <property type="protein sequence ID" value="KAH9421464.1"/>
    <property type="molecule type" value="Genomic_DNA"/>
</dbReference>
<dbReference type="InterPro" id="IPR008677">
    <property type="entry name" value="MRVI1"/>
</dbReference>
<keyword evidence="7 10" id="KW-0472">Membrane</keyword>
<comment type="subcellular location">
    <subcellularLocation>
        <location evidence="2">Cytoplasm</location>
    </subcellularLocation>
    <subcellularLocation>
        <location evidence="1">Membrane</location>
        <topology evidence="1">Single-pass membrane protein</topology>
    </subcellularLocation>
</comment>
<keyword evidence="6 8" id="KW-0175">Coiled coil</keyword>
<feature type="region of interest" description="Disordered" evidence="9">
    <location>
        <begin position="796"/>
        <end position="817"/>
    </location>
</feature>
<feature type="compositionally biased region" description="Basic and acidic residues" evidence="9">
    <location>
        <begin position="953"/>
        <end position="980"/>
    </location>
</feature>
<dbReference type="Pfam" id="PF05781">
    <property type="entry name" value="MRVI1"/>
    <property type="match status" value="1"/>
</dbReference>
<dbReference type="PANTHER" id="PTHR15352">
    <property type="entry name" value="LYMPHOID-RESTRICTED MEMBRANE PROTEIN, JAW1"/>
    <property type="match status" value="1"/>
</dbReference>
<feature type="compositionally biased region" description="Acidic residues" evidence="9">
    <location>
        <begin position="905"/>
        <end position="914"/>
    </location>
</feature>
<dbReference type="Proteomes" id="UP000887458">
    <property type="component" value="Unassembled WGS sequence"/>
</dbReference>
<evidence type="ECO:0000256" key="6">
    <source>
        <dbReference type="ARBA" id="ARBA00023054"/>
    </source>
</evidence>
<reference evidence="11 12" key="2">
    <citation type="journal article" date="2022" name="Mol. Biol. Evol.">
        <title>Comparative Genomics Reveals Insights into the Divergent Evolution of Astigmatic Mites and Household Pest Adaptations.</title>
        <authorList>
            <person name="Xiong Q."/>
            <person name="Wan A.T."/>
            <person name="Liu X."/>
            <person name="Fung C.S."/>
            <person name="Xiao X."/>
            <person name="Malainual N."/>
            <person name="Hou J."/>
            <person name="Wang L."/>
            <person name="Wang M."/>
            <person name="Yang K.Y."/>
            <person name="Cui Y."/>
            <person name="Leung E.L."/>
            <person name="Nong W."/>
            <person name="Shin S.K."/>
            <person name="Au S.W."/>
            <person name="Jeong K.Y."/>
            <person name="Chew F.T."/>
            <person name="Hui J.H."/>
            <person name="Leung T.F."/>
            <person name="Tungtrongchitr A."/>
            <person name="Zhong N."/>
            <person name="Liu Z."/>
            <person name="Tsui S.K."/>
        </authorList>
    </citation>
    <scope>NUCLEOTIDE SEQUENCE [LARGE SCALE GENOMIC DNA]</scope>
    <source>
        <strain evidence="11">Derp</strain>
    </source>
</reference>
<reference evidence="11 12" key="1">
    <citation type="journal article" date="2018" name="J. Allergy Clin. Immunol.">
        <title>High-quality assembly of Dermatophagoides pteronyssinus genome and transcriptome reveals a wide range of novel allergens.</title>
        <authorList>
            <person name="Liu X.Y."/>
            <person name="Yang K.Y."/>
            <person name="Wang M.Q."/>
            <person name="Kwok J.S."/>
            <person name="Zeng X."/>
            <person name="Yang Z."/>
            <person name="Xiao X.J."/>
            <person name="Lau C.P."/>
            <person name="Li Y."/>
            <person name="Huang Z.M."/>
            <person name="Ba J.G."/>
            <person name="Yim A.K."/>
            <person name="Ouyang C.Y."/>
            <person name="Ngai S.M."/>
            <person name="Chan T.F."/>
            <person name="Leung E.L."/>
            <person name="Liu L."/>
            <person name="Liu Z.G."/>
            <person name="Tsui S.K."/>
        </authorList>
    </citation>
    <scope>NUCLEOTIDE SEQUENCE [LARGE SCALE GENOMIC DNA]</scope>
    <source>
        <strain evidence="11">Derp</strain>
    </source>
</reference>
<evidence type="ECO:0000256" key="7">
    <source>
        <dbReference type="ARBA" id="ARBA00023136"/>
    </source>
</evidence>
<feature type="region of interest" description="Disordered" evidence="9">
    <location>
        <begin position="882"/>
        <end position="994"/>
    </location>
</feature>
<keyword evidence="12" id="KW-1185">Reference proteome</keyword>
<evidence type="ECO:0000256" key="10">
    <source>
        <dbReference type="SAM" id="Phobius"/>
    </source>
</evidence>
<evidence type="ECO:0000313" key="12">
    <source>
        <dbReference type="Proteomes" id="UP000887458"/>
    </source>
</evidence>
<dbReference type="PANTHER" id="PTHR15352:SF1">
    <property type="entry name" value="KASH5-LIKE COILED-COIL DOMAIN-CONTAINING PROTEIN"/>
    <property type="match status" value="1"/>
</dbReference>
<protein>
    <submittedName>
        <fullName evidence="11">Mrvi1 protein</fullName>
    </submittedName>
</protein>
<keyword evidence="5 10" id="KW-1133">Transmembrane helix</keyword>
<feature type="compositionally biased region" description="Basic and acidic residues" evidence="9">
    <location>
        <begin position="882"/>
        <end position="904"/>
    </location>
</feature>
<keyword evidence="4 10" id="KW-0812">Transmembrane</keyword>
<evidence type="ECO:0000256" key="8">
    <source>
        <dbReference type="SAM" id="Coils"/>
    </source>
</evidence>
<sequence length="1128" mass="131025">MIETNHSTKLLPNVIGRKLQNFKSFLRHSVSMVLKSDDDDDNKVNQSLVNLSIQNSDTILIPDSNALDIENQQQPFVVGNMKSYSSSSIKINDDILQQVTTSVDDDNLSLINHNKYSTIIDNDNNNNSCQQLNVNNNNNNDVVDEQLLSITTTKQSTITETIKQQQQANPTILAKTLDNDNSIQTSDINNNSNDLTKTIEKNQKMDDDYNEINDYNDNYLVIKYENDDGDDDDNPLGNNDNTNLNDQYEIKVAEQQQKINLITKKLLYMDEHIIDLNNENLSLQKQLKQNDELFRKKIQLREDEIETLQENIIDMEKIINDLRLKEYELQIEKRLHQEDINLLKQQLIERETKLNDLNTTCRYLTEIEQCYNNVQKELTELKQNNYKIFNELEDNYRLICSRKDFEIDLLKIKINELNNNLDSLSYRQTSYHNNHQQQQQQQFFSLKSTNCSTSEESNVVDENNQNFKTNNEIIITEKLESSTESTTPSTSSLSSSLEIPIAKNKSTLDESLLNQNSIDSFNYHTDYDKLSSTTTTTTTINELKMRRKHSLKRISSCDIVDDVQSFGMPLPTINYMMNGNNNNNSNNFEDTKTTGVDCNNNNNSQTTTTNELIQTEIFPSLPDVMLRKLCLLRENTCNIESLSEQEIDTKFHTLSLAFKTDKFTLEQRVQLYRHQRDIAENDAKNELNHLNEYVQELYRLLLGSESKYFYNTSLIQLKELKEMLDKIDMQVQVIKASMMKISSRSELFGSVKQEEKLSTAFDVILLHTENLKRSKERDAKELDDMKRLLANTGHSKYDHQDYNDFDNGGKRSKNRDSRRISSLLMTNQLQNIQVSYQQISRSGSGPSNQNYLRTRRLSVPAAEIRNRPRLLELFNEATARQLKEKDNHSDSASDHNDDNHNHNNDEDDDDDDEQMAAMARRRQISLRQRNRTLTSIDDRKEYASDNDDDDNDNNERKQSSVKQETKSLDKNECKTERRNESTTPTNSCDDSDHADDNEGNNNHCFDHDSHSSSNNEEKLSCNNSINKCNKLKIQSFYQKLVKKLIPFEDRTWRRKMIEKIQEFYCLLCMLVFTIRSIASSITESSKLKFRKLRRQTNSYDNLRFTISAIFIFVAAMILTFSVIVPMIS</sequence>
<evidence type="ECO:0000256" key="4">
    <source>
        <dbReference type="ARBA" id="ARBA00022692"/>
    </source>
</evidence>
<feature type="transmembrane region" description="Helical" evidence="10">
    <location>
        <begin position="1063"/>
        <end position="1081"/>
    </location>
</feature>
<evidence type="ECO:0000256" key="9">
    <source>
        <dbReference type="SAM" id="MobiDB-lite"/>
    </source>
</evidence>
<evidence type="ECO:0000256" key="1">
    <source>
        <dbReference type="ARBA" id="ARBA00004167"/>
    </source>
</evidence>
<proteinExistence type="predicted"/>
<feature type="transmembrane region" description="Helical" evidence="10">
    <location>
        <begin position="1102"/>
        <end position="1127"/>
    </location>
</feature>
<evidence type="ECO:0000256" key="5">
    <source>
        <dbReference type="ARBA" id="ARBA00022989"/>
    </source>
</evidence>
<feature type="compositionally biased region" description="Basic residues" evidence="9">
    <location>
        <begin position="919"/>
        <end position="930"/>
    </location>
</feature>
<name>A0ABQ8JFT4_DERPT</name>
<keyword evidence="3" id="KW-0963">Cytoplasm</keyword>
<organism evidence="11 12">
    <name type="scientific">Dermatophagoides pteronyssinus</name>
    <name type="common">European house dust mite</name>
    <dbReference type="NCBI Taxonomy" id="6956"/>
    <lineage>
        <taxon>Eukaryota</taxon>
        <taxon>Metazoa</taxon>
        <taxon>Ecdysozoa</taxon>
        <taxon>Arthropoda</taxon>
        <taxon>Chelicerata</taxon>
        <taxon>Arachnida</taxon>
        <taxon>Acari</taxon>
        <taxon>Acariformes</taxon>
        <taxon>Sarcoptiformes</taxon>
        <taxon>Astigmata</taxon>
        <taxon>Psoroptidia</taxon>
        <taxon>Analgoidea</taxon>
        <taxon>Pyroglyphidae</taxon>
        <taxon>Dermatophagoidinae</taxon>
        <taxon>Dermatophagoides</taxon>
    </lineage>
</organism>
<evidence type="ECO:0000256" key="3">
    <source>
        <dbReference type="ARBA" id="ARBA00022490"/>
    </source>
</evidence>
<evidence type="ECO:0000313" key="11">
    <source>
        <dbReference type="EMBL" id="KAH9421464.1"/>
    </source>
</evidence>
<feature type="coiled-coil region" evidence="8">
    <location>
        <begin position="676"/>
        <end position="737"/>
    </location>
</feature>
<comment type="caution">
    <text evidence="11">The sequence shown here is derived from an EMBL/GenBank/DDBJ whole genome shotgun (WGS) entry which is preliminary data.</text>
</comment>
<gene>
    <name evidence="11" type="primary">MRVI1</name>
    <name evidence="11" type="ORF">DERP_012196</name>
</gene>
<feature type="coiled-coil region" evidence="8">
    <location>
        <begin position="245"/>
        <end position="427"/>
    </location>
</feature>
<accession>A0ABQ8JFT4</accession>
<evidence type="ECO:0000256" key="2">
    <source>
        <dbReference type="ARBA" id="ARBA00004496"/>
    </source>
</evidence>